<dbReference type="Proteomes" id="UP000523863">
    <property type="component" value="Unassembled WGS sequence"/>
</dbReference>
<feature type="transmembrane region" description="Helical" evidence="2">
    <location>
        <begin position="217"/>
        <end position="239"/>
    </location>
</feature>
<dbReference type="InterPro" id="IPR052901">
    <property type="entry name" value="Bact_TGase-like"/>
</dbReference>
<feature type="transmembrane region" description="Helical" evidence="2">
    <location>
        <begin position="673"/>
        <end position="694"/>
    </location>
</feature>
<name>A0A7W8YB47_9MICC</name>
<keyword evidence="5" id="KW-1185">Reference proteome</keyword>
<dbReference type="Pfam" id="PF01841">
    <property type="entry name" value="Transglut_core"/>
    <property type="match status" value="1"/>
</dbReference>
<dbReference type="Pfam" id="PF11992">
    <property type="entry name" value="TgpA_N"/>
    <property type="match status" value="1"/>
</dbReference>
<reference evidence="4 5" key="1">
    <citation type="submission" date="2020-08" db="EMBL/GenBank/DDBJ databases">
        <title>Sequencing the genomes of 1000 actinobacteria strains.</title>
        <authorList>
            <person name="Klenk H.-P."/>
        </authorList>
    </citation>
    <scope>NUCLEOTIDE SEQUENCE [LARGE SCALE GENOMIC DNA]</scope>
    <source>
        <strain evidence="4 5">DSM 23694</strain>
    </source>
</reference>
<feature type="transmembrane region" description="Helical" evidence="2">
    <location>
        <begin position="251"/>
        <end position="272"/>
    </location>
</feature>
<dbReference type="InterPro" id="IPR002931">
    <property type="entry name" value="Transglutaminase-like"/>
</dbReference>
<keyword evidence="2" id="KW-1133">Transmembrane helix</keyword>
<keyword evidence="4" id="KW-0378">Hydrolase</keyword>
<dbReference type="SUPFAM" id="SSF54001">
    <property type="entry name" value="Cysteine proteinases"/>
    <property type="match status" value="1"/>
</dbReference>
<evidence type="ECO:0000313" key="5">
    <source>
        <dbReference type="Proteomes" id="UP000523863"/>
    </source>
</evidence>
<feature type="transmembrane region" description="Helical" evidence="2">
    <location>
        <begin position="191"/>
        <end position="211"/>
    </location>
</feature>
<dbReference type="InterPro" id="IPR038765">
    <property type="entry name" value="Papain-like_cys_pep_sf"/>
</dbReference>
<dbReference type="EMBL" id="JACHBL010000001">
    <property type="protein sequence ID" value="MBB5598256.1"/>
    <property type="molecule type" value="Genomic_DNA"/>
</dbReference>
<feature type="transmembrane region" description="Helical" evidence="2">
    <location>
        <begin position="103"/>
        <end position="127"/>
    </location>
</feature>
<feature type="region of interest" description="Disordered" evidence="1">
    <location>
        <begin position="609"/>
        <end position="661"/>
    </location>
</feature>
<dbReference type="Gene3D" id="3.10.620.30">
    <property type="match status" value="1"/>
</dbReference>
<keyword evidence="4" id="KW-0645">Protease</keyword>
<dbReference type="AlphaFoldDB" id="A0A7W8YB47"/>
<comment type="caution">
    <text evidence="4">The sequence shown here is derived from an EMBL/GenBank/DDBJ whole genome shotgun (WGS) entry which is preliminary data.</text>
</comment>
<evidence type="ECO:0000256" key="1">
    <source>
        <dbReference type="SAM" id="MobiDB-lite"/>
    </source>
</evidence>
<dbReference type="PANTHER" id="PTHR42736:SF1">
    <property type="entry name" value="PROTEIN-GLUTAMINE GAMMA-GLUTAMYLTRANSFERASE"/>
    <property type="match status" value="1"/>
</dbReference>
<feature type="region of interest" description="Disordered" evidence="1">
    <location>
        <begin position="1"/>
        <end position="20"/>
    </location>
</feature>
<feature type="transmembrane region" description="Helical" evidence="2">
    <location>
        <begin position="26"/>
        <end position="49"/>
    </location>
</feature>
<dbReference type="InterPro" id="IPR021878">
    <property type="entry name" value="TgpA_N"/>
</dbReference>
<organism evidence="4 5">
    <name type="scientific">Neomicrococcus lactis</name>
    <dbReference type="NCBI Taxonomy" id="732241"/>
    <lineage>
        <taxon>Bacteria</taxon>
        <taxon>Bacillati</taxon>
        <taxon>Actinomycetota</taxon>
        <taxon>Actinomycetes</taxon>
        <taxon>Micrococcales</taxon>
        <taxon>Micrococcaceae</taxon>
        <taxon>Neomicrococcus</taxon>
    </lineage>
</organism>
<feature type="transmembrane region" description="Helical" evidence="2">
    <location>
        <begin position="61"/>
        <end position="82"/>
    </location>
</feature>
<dbReference type="RefSeq" id="WP_183641696.1">
    <property type="nucleotide sequence ID" value="NZ_JACHBL010000001.1"/>
</dbReference>
<dbReference type="SMART" id="SM00460">
    <property type="entry name" value="TGc"/>
    <property type="match status" value="1"/>
</dbReference>
<keyword evidence="2" id="KW-0812">Transmembrane</keyword>
<accession>A0A7W8YB47</accession>
<evidence type="ECO:0000313" key="4">
    <source>
        <dbReference type="EMBL" id="MBB5598256.1"/>
    </source>
</evidence>
<keyword evidence="2" id="KW-0472">Membrane</keyword>
<sequence length="832" mass="89387">MTTTVPIETPPEAAEKRPRRAASSSFVPRLLAQNLAVFLATCAVMIAAATSLEGMYSGWSWMWDIGVVVLVVAGAITGTRTIGSLVSKASWLDQEPSNPRANVWVRSFTPSLAGLLALIGVTIARFMPETALLKIFPTTLTLDTFQGMVRFASEEVMSQVTPVIPSSALIALTCLAVGLLVILFDLLAFGVGFPAISGMIPASMLVVTSLVEPRGAGMMSIAATAVGYMLVLAVAQWVATSRVQGARLPQFVTVVAAGLAALLLVPAAIPGFSSGFLPEGKRLYLFGEPTGVNPVLNLGANLSQPLALDSIYYYTNSEKPVYLRTAVVSDLADSRWAPSDIDEERLALDPGGTFLPQQRVSSSEEPSESEDTKIVEIHTGNYNSPWLPIPQDASFINGISSAWGWNPTTSTIFSRENAQSSDLNYQVATETPAMDANEMSSIVQSERLENYVLERRFPDETQSSDSAVVRSTFETALSEAKISTDTADKFSVAVALQNFLRSTRFTYSEQTPLEQGYDGNGLSVVEEFLRVGAGYCIHYSSAMALMAREAGIPSRIVVGYSPGRSTGNSVNRNGIEAREYAVSARNAHAWPELYFEGLGWIPFEPTPGRGTTPDYAPEASAAAASTSTSESVPTQSAPSTESVASSTVAEVPPVDAPPGTGSSGLVHQPAFRVVLAVLGALLVVALLLLIPFFIRSSRRSRSARILNDPNTDASERALTAWRELTDTAKDFGYPMRREESAAAFTQRLGVALQADGEPSSSSRPYDAAAPLQRLRSAFEVARYARSGSVLDDFDASKDIDSLKSIFMDRADSRTRFRAKFWPPSVLGAFRKH</sequence>
<proteinExistence type="predicted"/>
<evidence type="ECO:0000256" key="2">
    <source>
        <dbReference type="SAM" id="Phobius"/>
    </source>
</evidence>
<evidence type="ECO:0000259" key="3">
    <source>
        <dbReference type="SMART" id="SM00460"/>
    </source>
</evidence>
<feature type="compositionally biased region" description="Low complexity" evidence="1">
    <location>
        <begin position="618"/>
        <end position="631"/>
    </location>
</feature>
<dbReference type="GO" id="GO:0008233">
    <property type="term" value="F:peptidase activity"/>
    <property type="evidence" value="ECO:0007669"/>
    <property type="project" value="UniProtKB-KW"/>
</dbReference>
<dbReference type="GO" id="GO:0006508">
    <property type="term" value="P:proteolysis"/>
    <property type="evidence" value="ECO:0007669"/>
    <property type="project" value="UniProtKB-KW"/>
</dbReference>
<dbReference type="PANTHER" id="PTHR42736">
    <property type="entry name" value="PROTEIN-GLUTAMINE GAMMA-GLUTAMYLTRANSFERASE"/>
    <property type="match status" value="1"/>
</dbReference>
<feature type="region of interest" description="Disordered" evidence="1">
    <location>
        <begin position="347"/>
        <end position="371"/>
    </location>
</feature>
<feature type="compositionally biased region" description="Polar residues" evidence="1">
    <location>
        <begin position="632"/>
        <end position="648"/>
    </location>
</feature>
<protein>
    <submittedName>
        <fullName evidence="4">Transglutaminase-like putative cysteine protease</fullName>
    </submittedName>
</protein>
<feature type="transmembrane region" description="Helical" evidence="2">
    <location>
        <begin position="163"/>
        <end position="184"/>
    </location>
</feature>
<feature type="domain" description="Transglutaminase-like" evidence="3">
    <location>
        <begin position="528"/>
        <end position="607"/>
    </location>
</feature>
<gene>
    <name evidence="4" type="ORF">BKA12_001336</name>
</gene>